<reference evidence="1" key="1">
    <citation type="submission" date="2018-06" db="EMBL/GenBank/DDBJ databases">
        <authorList>
            <person name="Ashton P.M."/>
            <person name="Dallman T."/>
            <person name="Nair S."/>
            <person name="De Pinna E."/>
            <person name="Peters T."/>
            <person name="Grant K."/>
        </authorList>
    </citation>
    <scope>NUCLEOTIDE SEQUENCE [LARGE SCALE GENOMIC DNA]</scope>
    <source>
        <strain evidence="1">462023</strain>
    </source>
</reference>
<accession>A0A3R0MW85</accession>
<comment type="caution">
    <text evidence="1">The sequence shown here is derived from an EMBL/GenBank/DDBJ whole genome shotgun (WGS) entry which is preliminary data.</text>
</comment>
<dbReference type="Proteomes" id="UP000885382">
    <property type="component" value="Unassembled WGS sequence"/>
</dbReference>
<name>A0A3R0MW85_ECOLX</name>
<proteinExistence type="predicted"/>
<gene>
    <name evidence="1" type="ORF">DNX30_20970</name>
</gene>
<evidence type="ECO:0000313" key="1">
    <source>
        <dbReference type="EMBL" id="MJL95185.1"/>
    </source>
</evidence>
<protein>
    <submittedName>
        <fullName evidence="1">Uncharacterized protein</fullName>
    </submittedName>
</protein>
<organism evidence="1">
    <name type="scientific">Escherichia coli</name>
    <dbReference type="NCBI Taxonomy" id="562"/>
    <lineage>
        <taxon>Bacteria</taxon>
        <taxon>Pseudomonadati</taxon>
        <taxon>Pseudomonadota</taxon>
        <taxon>Gammaproteobacteria</taxon>
        <taxon>Enterobacterales</taxon>
        <taxon>Enterobacteriaceae</taxon>
        <taxon>Escherichia</taxon>
    </lineage>
</organism>
<dbReference type="AlphaFoldDB" id="A0A3R0MW85"/>
<sequence length="108" mass="12142">MFIQVTPGITIDDFFKNGGTIEYEITSDEISPNNPNFENWDSIKDSLYTGFYFPVSDAITQGAVEATQVINYADAWTKLITRVERLGGEVIYKKLNSGKFSATFKLNI</sequence>
<dbReference type="EMBL" id="RTJF01000029">
    <property type="protein sequence ID" value="MJL95185.1"/>
    <property type="molecule type" value="Genomic_DNA"/>
</dbReference>
<dbReference type="RefSeq" id="WP_089647683.1">
    <property type="nucleotide sequence ID" value="NZ_JACZNY010000008.1"/>
</dbReference>